<name>Q8RCJ8_CALS4</name>
<dbReference type="SMR" id="Q8RCJ8"/>
<accession>Q8RCJ8</accession>
<reference evidence="1 2" key="1">
    <citation type="journal article" date="2002" name="Genome Res.">
        <title>A complete sequence of the T. tengcongensis genome.</title>
        <authorList>
            <person name="Bao Q."/>
            <person name="Tian Y."/>
            <person name="Li W."/>
            <person name="Xu Z."/>
            <person name="Xuan Z."/>
            <person name="Hu S."/>
            <person name="Dong W."/>
            <person name="Yang J."/>
            <person name="Chen Y."/>
            <person name="Xue Y."/>
            <person name="Xu Y."/>
            <person name="Lai X."/>
            <person name="Huang L."/>
            <person name="Dong X."/>
            <person name="Ma Y."/>
            <person name="Ling L."/>
            <person name="Tan H."/>
            <person name="Chen R."/>
            <person name="Wang J."/>
            <person name="Yu J."/>
            <person name="Yang H."/>
        </authorList>
    </citation>
    <scope>NUCLEOTIDE SEQUENCE [LARGE SCALE GENOMIC DNA]</scope>
    <source>
        <strain evidence="2">DSM 15242 / JCM 11007 / NBRC 100824 / MB4</strain>
    </source>
</reference>
<evidence type="ECO:0000313" key="1">
    <source>
        <dbReference type="EMBL" id="AAM23713.1"/>
    </source>
</evidence>
<dbReference type="HOGENOM" id="CLU_2859253_0_0_9"/>
<keyword evidence="2" id="KW-1185">Reference proteome</keyword>
<dbReference type="Proteomes" id="UP000000555">
    <property type="component" value="Chromosome"/>
</dbReference>
<dbReference type="EMBL" id="AE008691">
    <property type="protein sequence ID" value="AAM23713.1"/>
    <property type="molecule type" value="Genomic_DNA"/>
</dbReference>
<protein>
    <recommendedName>
        <fullName evidence="3">Helix-turn-helix conjugative transposon-like domain-containing protein</fullName>
    </recommendedName>
</protein>
<dbReference type="KEGG" id="tte:TTE0429"/>
<evidence type="ECO:0008006" key="3">
    <source>
        <dbReference type="Google" id="ProtNLM"/>
    </source>
</evidence>
<dbReference type="STRING" id="273068.TTE0429"/>
<dbReference type="AlphaFoldDB" id="Q8RCJ8"/>
<proteinExistence type="predicted"/>
<dbReference type="OrthoDB" id="2449942at2"/>
<gene>
    <name evidence="1" type="ordered locus">TTE0429</name>
</gene>
<sequence>MKVIKLKNKSLTSIKPKEKDEKILLEIIAKFKPLINKYKKKLEYDGAEEDLLLWLLKTITKLKG</sequence>
<organism evidence="1 2">
    <name type="scientific">Caldanaerobacter subterraneus subsp. tengcongensis (strain DSM 15242 / JCM 11007 / NBRC 100824 / MB4)</name>
    <name type="common">Thermoanaerobacter tengcongensis</name>
    <dbReference type="NCBI Taxonomy" id="273068"/>
    <lineage>
        <taxon>Bacteria</taxon>
        <taxon>Bacillati</taxon>
        <taxon>Bacillota</taxon>
        <taxon>Clostridia</taxon>
        <taxon>Thermoanaerobacterales</taxon>
        <taxon>Thermoanaerobacteraceae</taxon>
        <taxon>Caldanaerobacter</taxon>
    </lineage>
</organism>
<evidence type="ECO:0000313" key="2">
    <source>
        <dbReference type="Proteomes" id="UP000000555"/>
    </source>
</evidence>